<dbReference type="SMART" id="SM00429">
    <property type="entry name" value="IPT"/>
    <property type="match status" value="4"/>
</dbReference>
<accession>A0ABU5VQB4</accession>
<dbReference type="InterPro" id="IPR005046">
    <property type="entry name" value="DUF285"/>
</dbReference>
<dbReference type="SUPFAM" id="SSF52058">
    <property type="entry name" value="L domain-like"/>
    <property type="match status" value="1"/>
</dbReference>
<dbReference type="InterPro" id="IPR035986">
    <property type="entry name" value="PKD_dom_sf"/>
</dbReference>
<feature type="signal peptide" evidence="1">
    <location>
        <begin position="1"/>
        <end position="18"/>
    </location>
</feature>
<evidence type="ECO:0000313" key="3">
    <source>
        <dbReference type="EMBL" id="MEA9355233.1"/>
    </source>
</evidence>
<dbReference type="InterPro" id="IPR000601">
    <property type="entry name" value="PKD_dom"/>
</dbReference>
<dbReference type="SUPFAM" id="SSF49299">
    <property type="entry name" value="PKD domain"/>
    <property type="match status" value="1"/>
</dbReference>
<dbReference type="PANTHER" id="PTHR22625:SF70">
    <property type="entry name" value="PLEXIN A, ISOFORM A"/>
    <property type="match status" value="1"/>
</dbReference>
<organism evidence="3 4">
    <name type="scientific">Bacteriovorax antarcticus</name>
    <dbReference type="NCBI Taxonomy" id="3088717"/>
    <lineage>
        <taxon>Bacteria</taxon>
        <taxon>Pseudomonadati</taxon>
        <taxon>Bdellovibrionota</taxon>
        <taxon>Bacteriovoracia</taxon>
        <taxon>Bacteriovoracales</taxon>
        <taxon>Bacteriovoracaceae</taxon>
        <taxon>Bacteriovorax</taxon>
    </lineage>
</organism>
<sequence length="860" mass="89561">MKISLKILLIIVTILALASCSAKKTANQKFSFKVAALQTGLALNGGSFVRAINASSSTLIKLDANDSAEFEQGVWEFQTVSFEGPSAYAGRRFCGRVVGVNLNEAQKDIALNISEANCYVEPFLSLMTLINTSFNATNFLTISAISPKSGAVAGGATVTITGSGFVNGPVVNIGGNICTGVSVTNSTTLTCMLPSHALGAVTVTVTNPDSQTTSAANFFTYKVRPSITNLTPSTGPIAGGTSVTITGTGFVAGATVTFGGNQCSVPIATSSTSITCTTPSFPAGPVDVIVTNPDNQISTAITFTYLPVPMISSITPNYGSTSGGTSITISGTGFTSVSSLTIGGSVCNTVVVVNPNQITCTTIAHAAGLFDTIITSNDGQTSTFASSFTFNPPPAVSSLDKNSGPLAGGQLITINGSGFVNGTAVEIGGIPCVGISFINSTTLTCTPASNSAGPKTLIVTNPDTQFNSYPNFYIYKPPFVSTWQTDAPSESITLPLVGGLNYNFIVDWGDGSPNNSVTAYTTPTHTYANAGTYTVTINGTLEGWSFANTGSKLNIKSVVDLGDMGWKNLSLAFYGCTNLTSFAGGVTTNVTDMSGMFKGATSLTNLNVSSFNTTNVTNMNNMFYGLSSLATINLSGFNTSNVTNMSYMFYGSTYLTSVNVSSFNTSNVTNMSFMFGHTNILPSLSVANFNTSNVTDMTNMFEQASQLTSLDLSNFDTTNVTSMSNMFNNAYSMTTLNVSSFNTANVTTMFQMFANMGQLTSLNVGSFNTAKVTTMQGMFDGASKVTTLNLSNFNTSLVTNMSRMFYGTAYLTSLNTTGWDLGLAPTSVDIFTNKNPGLVVSCDIGGTPGTGTFFALACAP</sequence>
<dbReference type="Pfam" id="PF03382">
    <property type="entry name" value="DUF285"/>
    <property type="match status" value="2"/>
</dbReference>
<dbReference type="PANTHER" id="PTHR22625">
    <property type="entry name" value="PLEXIN"/>
    <property type="match status" value="1"/>
</dbReference>
<dbReference type="Gene3D" id="2.60.40.10">
    <property type="entry name" value="Immunoglobulins"/>
    <property type="match status" value="5"/>
</dbReference>
<dbReference type="CDD" id="cd00146">
    <property type="entry name" value="PKD"/>
    <property type="match status" value="1"/>
</dbReference>
<proteinExistence type="predicted"/>
<dbReference type="InterPro" id="IPR031148">
    <property type="entry name" value="Plexin"/>
</dbReference>
<dbReference type="RefSeq" id="WP_323574721.1">
    <property type="nucleotide sequence ID" value="NZ_JAYGJQ010000001.1"/>
</dbReference>
<keyword evidence="1" id="KW-0732">Signal</keyword>
<dbReference type="Pfam" id="PF01833">
    <property type="entry name" value="TIG"/>
    <property type="match status" value="4"/>
</dbReference>
<dbReference type="CDD" id="cd00102">
    <property type="entry name" value="IPT"/>
    <property type="match status" value="2"/>
</dbReference>
<keyword evidence="4" id="KW-1185">Reference proteome</keyword>
<dbReference type="NCBIfam" id="TIGR02167">
    <property type="entry name" value="Liste_lipo_26"/>
    <property type="match status" value="8"/>
</dbReference>
<evidence type="ECO:0000313" key="4">
    <source>
        <dbReference type="Proteomes" id="UP001302274"/>
    </source>
</evidence>
<feature type="domain" description="PKD" evidence="2">
    <location>
        <begin position="507"/>
        <end position="540"/>
    </location>
</feature>
<dbReference type="InterPro" id="IPR032675">
    <property type="entry name" value="LRR_dom_sf"/>
</dbReference>
<dbReference type="PROSITE" id="PS51257">
    <property type="entry name" value="PROKAR_LIPOPROTEIN"/>
    <property type="match status" value="1"/>
</dbReference>
<gene>
    <name evidence="3" type="ORF">SHI21_03430</name>
</gene>
<reference evidence="3 4" key="1">
    <citation type="submission" date="2023-11" db="EMBL/GenBank/DDBJ databases">
        <title>A Novel Polar Bacteriovorax (B. antarcticus) Isolated from the Biocrust in Antarctica.</title>
        <authorList>
            <person name="Mun W."/>
            <person name="Choi S.Y."/>
            <person name="Mitchell R.J."/>
        </authorList>
    </citation>
    <scope>NUCLEOTIDE SEQUENCE [LARGE SCALE GENOMIC DNA]</scope>
    <source>
        <strain evidence="3 4">PP10</strain>
    </source>
</reference>
<dbReference type="EMBL" id="JAYGJQ010000001">
    <property type="protein sequence ID" value="MEA9355233.1"/>
    <property type="molecule type" value="Genomic_DNA"/>
</dbReference>
<evidence type="ECO:0000256" key="1">
    <source>
        <dbReference type="SAM" id="SignalP"/>
    </source>
</evidence>
<evidence type="ECO:0000259" key="2">
    <source>
        <dbReference type="PROSITE" id="PS50093"/>
    </source>
</evidence>
<dbReference type="InterPro" id="IPR011889">
    <property type="entry name" value="Liste_lipo_26"/>
</dbReference>
<dbReference type="CDD" id="cd00603">
    <property type="entry name" value="IPT_PCSR"/>
    <property type="match status" value="2"/>
</dbReference>
<protein>
    <submittedName>
        <fullName evidence="3">IPT/TIG domain-containing protein</fullName>
    </submittedName>
</protein>
<dbReference type="SUPFAM" id="SSF81296">
    <property type="entry name" value="E set domains"/>
    <property type="match status" value="4"/>
</dbReference>
<dbReference type="Proteomes" id="UP001302274">
    <property type="component" value="Unassembled WGS sequence"/>
</dbReference>
<dbReference type="InterPro" id="IPR014756">
    <property type="entry name" value="Ig_E-set"/>
</dbReference>
<dbReference type="InterPro" id="IPR013783">
    <property type="entry name" value="Ig-like_fold"/>
</dbReference>
<dbReference type="PROSITE" id="PS50093">
    <property type="entry name" value="PKD"/>
    <property type="match status" value="1"/>
</dbReference>
<name>A0ABU5VQB4_9BACT</name>
<dbReference type="Gene3D" id="3.80.10.10">
    <property type="entry name" value="Ribonuclease Inhibitor"/>
    <property type="match status" value="2"/>
</dbReference>
<dbReference type="InterPro" id="IPR002909">
    <property type="entry name" value="IPT_dom"/>
</dbReference>
<comment type="caution">
    <text evidence="3">The sequence shown here is derived from an EMBL/GenBank/DDBJ whole genome shotgun (WGS) entry which is preliminary data.</text>
</comment>
<feature type="chain" id="PRO_5046315959" evidence="1">
    <location>
        <begin position="19"/>
        <end position="860"/>
    </location>
</feature>